<dbReference type="Gene3D" id="3.40.50.720">
    <property type="entry name" value="NAD(P)-binding Rossmann-like Domain"/>
    <property type="match status" value="1"/>
</dbReference>
<dbReference type="PANTHER" id="PTHR43115">
    <property type="entry name" value="DEHYDROGENASE/REDUCTASE SDR FAMILY MEMBER 11"/>
    <property type="match status" value="1"/>
</dbReference>
<comment type="similarity">
    <text evidence="1 3">Belongs to the short-chain dehydrogenases/reductases (SDR) family.</text>
</comment>
<dbReference type="PRINTS" id="PR00080">
    <property type="entry name" value="SDRFAMILY"/>
</dbReference>
<evidence type="ECO:0000313" key="4">
    <source>
        <dbReference type="EMBL" id="NLS11874.1"/>
    </source>
</evidence>
<name>A0A7X8YFP3_9VIBR</name>
<dbReference type="InterPro" id="IPR002347">
    <property type="entry name" value="SDR_fam"/>
</dbReference>
<dbReference type="InterPro" id="IPR020904">
    <property type="entry name" value="Sc_DH/Rdtase_CS"/>
</dbReference>
<dbReference type="PANTHER" id="PTHR43115:SF4">
    <property type="entry name" value="DEHYDROGENASE_REDUCTASE SDR FAMILY MEMBER 11"/>
    <property type="match status" value="1"/>
</dbReference>
<evidence type="ECO:0000256" key="2">
    <source>
        <dbReference type="ARBA" id="ARBA00023002"/>
    </source>
</evidence>
<dbReference type="EMBL" id="JABAIK010000002">
    <property type="protein sequence ID" value="NLS11874.1"/>
    <property type="molecule type" value="Genomic_DNA"/>
</dbReference>
<evidence type="ECO:0000256" key="1">
    <source>
        <dbReference type="ARBA" id="ARBA00006484"/>
    </source>
</evidence>
<dbReference type="RefSeq" id="WP_168834968.1">
    <property type="nucleotide sequence ID" value="NZ_JABAIK010000002.1"/>
</dbReference>
<dbReference type="PRINTS" id="PR00081">
    <property type="entry name" value="GDHRDH"/>
</dbReference>
<keyword evidence="5" id="KW-1185">Reference proteome</keyword>
<organism evidence="4 5">
    <name type="scientific">Vibrio agarilyticus</name>
    <dbReference type="NCBI Taxonomy" id="2726741"/>
    <lineage>
        <taxon>Bacteria</taxon>
        <taxon>Pseudomonadati</taxon>
        <taxon>Pseudomonadota</taxon>
        <taxon>Gammaproteobacteria</taxon>
        <taxon>Vibrionales</taxon>
        <taxon>Vibrionaceae</taxon>
        <taxon>Vibrio</taxon>
    </lineage>
</organism>
<dbReference type="GO" id="GO:0016616">
    <property type="term" value="F:oxidoreductase activity, acting on the CH-OH group of donors, NAD or NADP as acceptor"/>
    <property type="evidence" value="ECO:0007669"/>
    <property type="project" value="UniProtKB-ARBA"/>
</dbReference>
<comment type="caution">
    <text evidence="4">The sequence shown here is derived from an EMBL/GenBank/DDBJ whole genome shotgun (WGS) entry which is preliminary data.</text>
</comment>
<dbReference type="FunFam" id="3.40.50.720:FF:000047">
    <property type="entry name" value="NADP-dependent L-serine/L-allo-threonine dehydrogenase"/>
    <property type="match status" value="1"/>
</dbReference>
<protein>
    <submittedName>
        <fullName evidence="4">SDR family oxidoreductase</fullName>
    </submittedName>
</protein>
<dbReference type="Pfam" id="PF00106">
    <property type="entry name" value="adh_short"/>
    <property type="match status" value="1"/>
</dbReference>
<evidence type="ECO:0000256" key="3">
    <source>
        <dbReference type="RuleBase" id="RU000363"/>
    </source>
</evidence>
<reference evidence="4 5" key="1">
    <citation type="submission" date="2020-04" db="EMBL/GenBank/DDBJ databases">
        <title>Vibrio sp. SM6, a novel species isolated from seawater.</title>
        <authorList>
            <person name="Wang X."/>
        </authorList>
    </citation>
    <scope>NUCLEOTIDE SEQUENCE [LARGE SCALE GENOMIC DNA]</scope>
    <source>
        <strain evidence="4 5">SM6</strain>
    </source>
</reference>
<proteinExistence type="inferred from homology"/>
<dbReference type="PROSITE" id="PS00061">
    <property type="entry name" value="ADH_SHORT"/>
    <property type="match status" value="1"/>
</dbReference>
<evidence type="ECO:0000313" key="5">
    <source>
        <dbReference type="Proteomes" id="UP000535589"/>
    </source>
</evidence>
<dbReference type="InterPro" id="IPR036291">
    <property type="entry name" value="NAD(P)-bd_dom_sf"/>
</dbReference>
<dbReference type="AlphaFoldDB" id="A0A7X8YFP3"/>
<keyword evidence="2" id="KW-0560">Oxidoreductase</keyword>
<sequence>MKSLVAITGASSGIGAAIAKRLSAAGHPLLLMARRMDKMQALGLPNTLCEAVDVLDRASLTAAIDKAQTQYGDVDCLINNAGVMLLGQIDTQDPAEWQQMFDLNVVALLNGMQTVLTSMMTRNHGTIINISSISGRKTYPNRAAYCGSKFAVHAISENVREEVADHNVRVITIAPGAVETELLSHTTSEEIKKNYSAWKVDIGGVLMADDVARAVEFAYQQPQNVCIREIDLAPTKQQR</sequence>
<dbReference type="SUPFAM" id="SSF51735">
    <property type="entry name" value="NAD(P)-binding Rossmann-fold domains"/>
    <property type="match status" value="1"/>
</dbReference>
<gene>
    <name evidence="4" type="ORF">HGP28_03080</name>
</gene>
<dbReference type="Proteomes" id="UP000535589">
    <property type="component" value="Unassembled WGS sequence"/>
</dbReference>
<accession>A0A7X8YFP3</accession>